<name>A0A1J4QAS5_9GAMM</name>
<proteinExistence type="predicted"/>
<comment type="caution">
    <text evidence="4">The sequence shown here is derived from an EMBL/GenBank/DDBJ whole genome shotgun (WGS) entry which is preliminary data.</text>
</comment>
<keyword evidence="2" id="KW-0175">Coiled coil</keyword>
<protein>
    <submittedName>
        <fullName evidence="4">Uncharacterized protein</fullName>
    </submittedName>
</protein>
<keyword evidence="3" id="KW-0812">Transmembrane</keyword>
<keyword evidence="3" id="KW-1133">Transmembrane helix</keyword>
<evidence type="ECO:0000256" key="2">
    <source>
        <dbReference type="ARBA" id="ARBA00023054"/>
    </source>
</evidence>
<feature type="transmembrane region" description="Helical" evidence="3">
    <location>
        <begin position="179"/>
        <end position="195"/>
    </location>
</feature>
<dbReference type="Proteomes" id="UP000243073">
    <property type="component" value="Unassembled WGS sequence"/>
</dbReference>
<evidence type="ECO:0000313" key="5">
    <source>
        <dbReference type="Proteomes" id="UP000243073"/>
    </source>
</evidence>
<dbReference type="Gene3D" id="3.30.450.40">
    <property type="match status" value="1"/>
</dbReference>
<organism evidence="4 5">
    <name type="scientific">Oceanisphaera psychrotolerans</name>
    <dbReference type="NCBI Taxonomy" id="1414654"/>
    <lineage>
        <taxon>Bacteria</taxon>
        <taxon>Pseudomonadati</taxon>
        <taxon>Pseudomonadota</taxon>
        <taxon>Gammaproteobacteria</taxon>
        <taxon>Aeromonadales</taxon>
        <taxon>Aeromonadaceae</taxon>
        <taxon>Oceanisphaera</taxon>
    </lineage>
</organism>
<dbReference type="SUPFAM" id="SSF111369">
    <property type="entry name" value="HlyD-like secretion proteins"/>
    <property type="match status" value="1"/>
</dbReference>
<keyword evidence="5" id="KW-1185">Reference proteome</keyword>
<dbReference type="OrthoDB" id="9763546at2"/>
<dbReference type="InterPro" id="IPR050465">
    <property type="entry name" value="UPF0194_transport"/>
</dbReference>
<dbReference type="AlphaFoldDB" id="A0A1J4QAS5"/>
<dbReference type="PANTHER" id="PTHR32347:SF23">
    <property type="entry name" value="BLL5650 PROTEIN"/>
    <property type="match status" value="1"/>
</dbReference>
<evidence type="ECO:0000256" key="3">
    <source>
        <dbReference type="SAM" id="Phobius"/>
    </source>
</evidence>
<evidence type="ECO:0000313" key="4">
    <source>
        <dbReference type="EMBL" id="OIN07055.1"/>
    </source>
</evidence>
<evidence type="ECO:0000256" key="1">
    <source>
        <dbReference type="ARBA" id="ARBA00004196"/>
    </source>
</evidence>
<reference evidence="4 5" key="1">
    <citation type="submission" date="2016-07" db="EMBL/GenBank/DDBJ databases">
        <title>Draft Genome Sequence of Oceanisphaera psychrotolerans, isolated from coastal sediment samples.</title>
        <authorList>
            <person name="Zhuo S."/>
            <person name="Ruan Z."/>
        </authorList>
    </citation>
    <scope>NUCLEOTIDE SEQUENCE [LARGE SCALE GENOMIC DNA]</scope>
    <source>
        <strain evidence="4 5">LAM-WHM-ZC</strain>
    </source>
</reference>
<comment type="subcellular location">
    <subcellularLocation>
        <location evidence="1">Cell envelope</location>
    </subcellularLocation>
</comment>
<dbReference type="Gene3D" id="2.40.50.100">
    <property type="match status" value="1"/>
</dbReference>
<dbReference type="PANTHER" id="PTHR32347">
    <property type="entry name" value="EFFLUX SYSTEM COMPONENT YKNX-RELATED"/>
    <property type="match status" value="1"/>
</dbReference>
<dbReference type="EMBL" id="MDKE01000041">
    <property type="protein sequence ID" value="OIN07055.1"/>
    <property type="molecule type" value="Genomic_DNA"/>
</dbReference>
<dbReference type="STRING" id="1414654.BFR47_16955"/>
<sequence length="447" mass="49908">MNQHVAALLGLEQQLRKASSLAQLFYTIVNQTHHCVPYTQSVLILGEELSHLQVVAASDIPTVDYTSPFVAWVERLAAHLSQQQGGRQLSAFDAGPVPEALHHDWQDMAPEQLLWIPLRAAADDGRILGVLLLFRAAPWTEQERGVMEHLSGTMGHALFALQRRLPFKNLLQRMRQRKVWLLLAVLLLAVMWVPVRLSTLAPVEVIARDPLVISAPLNGAVKQLDVMPNQGVERGEPLVQFEDTELANEYEIAQQALLVAQAELKTVQQSGFMDPTQKARLAELESRVKLRQAELHYARSRLAKTTLTAPGAGIAVLGDPNEWKGRPVNIGERIMLLADPKAVELEIMLAVKDSIALQQGAEVKVFFDNDPLSAWSAHLQHASYEPQRTPDDLMAYRLVAGLGDLEHDTTLPRIGTRGTAKVYGNRVTLFFYLFRRPITSARQWLGW</sequence>
<dbReference type="InterPro" id="IPR029016">
    <property type="entry name" value="GAF-like_dom_sf"/>
</dbReference>
<dbReference type="SUPFAM" id="SSF55781">
    <property type="entry name" value="GAF domain-like"/>
    <property type="match status" value="1"/>
</dbReference>
<accession>A0A1J4QAS5</accession>
<dbReference type="RefSeq" id="WP_071473524.1">
    <property type="nucleotide sequence ID" value="NZ_MDKE01000041.1"/>
</dbReference>
<gene>
    <name evidence="4" type="ORF">BFR47_16955</name>
</gene>
<keyword evidence="3" id="KW-0472">Membrane</keyword>
<dbReference type="GO" id="GO:0030313">
    <property type="term" value="C:cell envelope"/>
    <property type="evidence" value="ECO:0007669"/>
    <property type="project" value="UniProtKB-SubCell"/>
</dbReference>